<comment type="caution">
    <text evidence="3">The sequence shown here is derived from an EMBL/GenBank/DDBJ whole genome shotgun (WGS) entry which is preliminary data.</text>
</comment>
<feature type="compositionally biased region" description="Low complexity" evidence="1">
    <location>
        <begin position="142"/>
        <end position="175"/>
    </location>
</feature>
<dbReference type="PANTHER" id="PTHR38248:SF2">
    <property type="entry name" value="FUNK1 11"/>
    <property type="match status" value="1"/>
</dbReference>
<evidence type="ECO:0000259" key="2">
    <source>
        <dbReference type="PROSITE" id="PS50011"/>
    </source>
</evidence>
<feature type="compositionally biased region" description="Low complexity" evidence="1">
    <location>
        <begin position="703"/>
        <end position="712"/>
    </location>
</feature>
<protein>
    <recommendedName>
        <fullName evidence="2">Protein kinase domain-containing protein</fullName>
    </recommendedName>
</protein>
<organism evidence="3 4">
    <name type="scientific">Dentipellis fragilis</name>
    <dbReference type="NCBI Taxonomy" id="205917"/>
    <lineage>
        <taxon>Eukaryota</taxon>
        <taxon>Fungi</taxon>
        <taxon>Dikarya</taxon>
        <taxon>Basidiomycota</taxon>
        <taxon>Agaricomycotina</taxon>
        <taxon>Agaricomycetes</taxon>
        <taxon>Russulales</taxon>
        <taxon>Hericiaceae</taxon>
        <taxon>Dentipellis</taxon>
    </lineage>
</organism>
<evidence type="ECO:0000313" key="3">
    <source>
        <dbReference type="EMBL" id="TFY69131.1"/>
    </source>
</evidence>
<dbReference type="GO" id="GO:0005524">
    <property type="term" value="F:ATP binding"/>
    <property type="evidence" value="ECO:0007669"/>
    <property type="project" value="InterPro"/>
</dbReference>
<feature type="compositionally biased region" description="Polar residues" evidence="1">
    <location>
        <begin position="1"/>
        <end position="12"/>
    </location>
</feature>
<reference evidence="3 4" key="1">
    <citation type="submission" date="2019-02" db="EMBL/GenBank/DDBJ databases">
        <title>Genome sequencing of the rare red list fungi Dentipellis fragilis.</title>
        <authorList>
            <person name="Buettner E."/>
            <person name="Kellner H."/>
        </authorList>
    </citation>
    <scope>NUCLEOTIDE SEQUENCE [LARGE SCALE GENOMIC DNA]</scope>
    <source>
        <strain evidence="3 4">DSM 105465</strain>
    </source>
</reference>
<feature type="domain" description="Protein kinase" evidence="2">
    <location>
        <begin position="354"/>
        <end position="665"/>
    </location>
</feature>
<dbReference type="SUPFAM" id="SSF56112">
    <property type="entry name" value="Protein kinase-like (PK-like)"/>
    <property type="match status" value="1"/>
</dbReference>
<gene>
    <name evidence="3" type="ORF">EVG20_g3283</name>
</gene>
<dbReference type="AlphaFoldDB" id="A0A4Y9Z5Q6"/>
<keyword evidence="4" id="KW-1185">Reference proteome</keyword>
<dbReference type="GO" id="GO:0004672">
    <property type="term" value="F:protein kinase activity"/>
    <property type="evidence" value="ECO:0007669"/>
    <property type="project" value="InterPro"/>
</dbReference>
<dbReference type="PROSITE" id="PS50011">
    <property type="entry name" value="PROTEIN_KINASE_DOM"/>
    <property type="match status" value="1"/>
</dbReference>
<evidence type="ECO:0000313" key="4">
    <source>
        <dbReference type="Proteomes" id="UP000298327"/>
    </source>
</evidence>
<proteinExistence type="predicted"/>
<dbReference type="EMBL" id="SEOQ01000145">
    <property type="protein sequence ID" value="TFY69131.1"/>
    <property type="molecule type" value="Genomic_DNA"/>
</dbReference>
<name>A0A4Y9Z5Q6_9AGAM</name>
<evidence type="ECO:0000256" key="1">
    <source>
        <dbReference type="SAM" id="MobiDB-lite"/>
    </source>
</evidence>
<dbReference type="Gene3D" id="1.10.510.10">
    <property type="entry name" value="Transferase(Phosphotransferase) domain 1"/>
    <property type="match status" value="1"/>
</dbReference>
<feature type="region of interest" description="Disordered" evidence="1">
    <location>
        <begin position="140"/>
        <end position="186"/>
    </location>
</feature>
<feature type="region of interest" description="Disordered" evidence="1">
    <location>
        <begin position="680"/>
        <end position="714"/>
    </location>
</feature>
<dbReference type="Proteomes" id="UP000298327">
    <property type="component" value="Unassembled WGS sequence"/>
</dbReference>
<dbReference type="Pfam" id="PF17667">
    <property type="entry name" value="Pkinase_fungal"/>
    <property type="match status" value="2"/>
</dbReference>
<dbReference type="InterPro" id="IPR040976">
    <property type="entry name" value="Pkinase_fungal"/>
</dbReference>
<accession>A0A4Y9Z5Q6</accession>
<dbReference type="InterPro" id="IPR000719">
    <property type="entry name" value="Prot_kinase_dom"/>
</dbReference>
<dbReference type="OrthoDB" id="5592585at2759"/>
<feature type="compositionally biased region" description="Polar residues" evidence="1">
    <location>
        <begin position="177"/>
        <end position="186"/>
    </location>
</feature>
<dbReference type="InterPro" id="IPR011009">
    <property type="entry name" value="Kinase-like_dom_sf"/>
</dbReference>
<feature type="region of interest" description="Disordered" evidence="1">
    <location>
        <begin position="1"/>
        <end position="29"/>
    </location>
</feature>
<sequence>MATSTPCSTPIRNRSKATEPLTDANPPKSEQRYLQLSKDMENQFVGPMPVREFLKAFVPDAPTPCPSGDVFRALRPSTAPEAEDAQVRKFEDRFIDAVKAAHICPDLELFNTTTRSGNQYVYKQKPDISVRRKMPFEDQLPTSATSDALSSSDAVSSSDTIPPTTSESPSVVPQTEGEPSSESSPVHWTRMELCIECKTHPQDPFADPSPTREIPDRDDYVFEKTSKEATKARGQLISYAAAHMSTQFRCFCFSICIINETDARLMRWDRSGVIVTERFNFTQEDSPLADFLWRFNHLNGVQRGFDLSVTPASDEETRLARDDFDMKDGNIHKVLVRNDADGVNHYFLIAAPAEYRLVVTGRASFGYVALDLQEKKKVWLKDSWRIDLTEMEKEYQIYAKLRHYHVRNIAPLVCGGDVGVQRTLTQDFADKPWRYGKVVLLPHRHYRIVLGIVGRPLKGFRSTKEMVDAVFDALTAHWDAYTLAKILHRDISGGNIVILDEGERTRGILIDWDLSKGRMAEARARRKWRTGTWQFISAALLANTHKLHEYCDDLESFAHVITYFILRYRPWTLRTFRDDMYELFDKAQEDESGEIVGGKGKLHFFGNTLFNSEALENTMPSHLAGLINDLRDAFTDLYAALRRGENIEDKKMKAKAQLKSPDLFLSIRQRYSDDAWATDDASEDQLKSAPSESQLAGTKRKASSSLAFSSSSGVKPKKLYQGQPGGTLSTLAYIAENDTTFL</sequence>
<dbReference type="PANTHER" id="PTHR38248">
    <property type="entry name" value="FUNK1 6"/>
    <property type="match status" value="1"/>
</dbReference>